<proteinExistence type="predicted"/>
<evidence type="ECO:0000313" key="1">
    <source>
        <dbReference type="EMBL" id="CAH1788599.1"/>
    </source>
</evidence>
<protein>
    <submittedName>
        <fullName evidence="1">Uncharacterized protein</fullName>
    </submittedName>
</protein>
<dbReference type="Proteomes" id="UP000749559">
    <property type="component" value="Unassembled WGS sequence"/>
</dbReference>
<reference evidence="1" key="1">
    <citation type="submission" date="2022-03" db="EMBL/GenBank/DDBJ databases">
        <authorList>
            <person name="Martin C."/>
        </authorList>
    </citation>
    <scope>NUCLEOTIDE SEQUENCE</scope>
</reference>
<comment type="caution">
    <text evidence="1">The sequence shown here is derived from an EMBL/GenBank/DDBJ whole genome shotgun (WGS) entry which is preliminary data.</text>
</comment>
<gene>
    <name evidence="1" type="ORF">OFUS_LOCUS14096</name>
</gene>
<keyword evidence="2" id="KW-1185">Reference proteome</keyword>
<name>A0A8J1Y4Q4_OWEFU</name>
<organism evidence="1 2">
    <name type="scientific">Owenia fusiformis</name>
    <name type="common">Polychaete worm</name>
    <dbReference type="NCBI Taxonomy" id="6347"/>
    <lineage>
        <taxon>Eukaryota</taxon>
        <taxon>Metazoa</taxon>
        <taxon>Spiralia</taxon>
        <taxon>Lophotrochozoa</taxon>
        <taxon>Annelida</taxon>
        <taxon>Polychaeta</taxon>
        <taxon>Sedentaria</taxon>
        <taxon>Canalipalpata</taxon>
        <taxon>Sabellida</taxon>
        <taxon>Oweniida</taxon>
        <taxon>Oweniidae</taxon>
        <taxon>Owenia</taxon>
    </lineage>
</organism>
<sequence length="126" mass="14718">MLFGLVVVVYAVQMVFRGKEDPKDKKQKKGDVKYRLLKSKQRLAKLTELNKVYDEQKEKLQREIGDLKGCIDFQKKIIDDRKKEFEHLESVCGICHCNDCIEADIKANRKAGLAKKVHPKEELWIE</sequence>
<evidence type="ECO:0000313" key="2">
    <source>
        <dbReference type="Proteomes" id="UP000749559"/>
    </source>
</evidence>
<dbReference type="EMBL" id="CAIIXF020000007">
    <property type="protein sequence ID" value="CAH1788599.1"/>
    <property type="molecule type" value="Genomic_DNA"/>
</dbReference>
<dbReference type="AlphaFoldDB" id="A0A8J1Y4Q4"/>
<accession>A0A8J1Y4Q4</accession>